<dbReference type="Proteomes" id="UP001196413">
    <property type="component" value="Unassembled WGS sequence"/>
</dbReference>
<reference evidence="2" key="1">
    <citation type="submission" date="2021-06" db="EMBL/GenBank/DDBJ databases">
        <title>Parelaphostrongylus tenuis whole genome reference sequence.</title>
        <authorList>
            <person name="Garwood T.J."/>
            <person name="Larsen P.A."/>
            <person name="Fountain-Jones N.M."/>
            <person name="Garbe J.R."/>
            <person name="Macchietto M.G."/>
            <person name="Kania S.A."/>
            <person name="Gerhold R.W."/>
            <person name="Richards J.E."/>
            <person name="Wolf T.M."/>
        </authorList>
    </citation>
    <scope>NUCLEOTIDE SEQUENCE</scope>
    <source>
        <strain evidence="2">MNPRO001-30</strain>
        <tissue evidence="2">Meninges</tissue>
    </source>
</reference>
<gene>
    <name evidence="2" type="ORF">KIN20_036957</name>
</gene>
<comment type="caution">
    <text evidence="2">The sequence shown here is derived from an EMBL/GenBank/DDBJ whole genome shotgun (WGS) entry which is preliminary data.</text>
</comment>
<sequence length="68" mass="7841">MNKRSDDKNNDDHLPRKKPGGSRTIPGLRLDIARPNSGPSKCRRLPNVTRPAETRKQEKEQDLKIRPR</sequence>
<protein>
    <submittedName>
        <fullName evidence="2">Uncharacterized protein</fullName>
    </submittedName>
</protein>
<accession>A0AAD5RDY1</accession>
<evidence type="ECO:0000313" key="2">
    <source>
        <dbReference type="EMBL" id="KAJ1374298.1"/>
    </source>
</evidence>
<dbReference type="EMBL" id="JAHQIW010007441">
    <property type="protein sequence ID" value="KAJ1374298.1"/>
    <property type="molecule type" value="Genomic_DNA"/>
</dbReference>
<feature type="region of interest" description="Disordered" evidence="1">
    <location>
        <begin position="1"/>
        <end position="68"/>
    </location>
</feature>
<feature type="compositionally biased region" description="Basic and acidic residues" evidence="1">
    <location>
        <begin position="52"/>
        <end position="68"/>
    </location>
</feature>
<proteinExistence type="predicted"/>
<feature type="compositionally biased region" description="Basic and acidic residues" evidence="1">
    <location>
        <begin position="1"/>
        <end position="14"/>
    </location>
</feature>
<organism evidence="2 3">
    <name type="scientific">Parelaphostrongylus tenuis</name>
    <name type="common">Meningeal worm</name>
    <dbReference type="NCBI Taxonomy" id="148309"/>
    <lineage>
        <taxon>Eukaryota</taxon>
        <taxon>Metazoa</taxon>
        <taxon>Ecdysozoa</taxon>
        <taxon>Nematoda</taxon>
        <taxon>Chromadorea</taxon>
        <taxon>Rhabditida</taxon>
        <taxon>Rhabditina</taxon>
        <taxon>Rhabditomorpha</taxon>
        <taxon>Strongyloidea</taxon>
        <taxon>Metastrongylidae</taxon>
        <taxon>Parelaphostrongylus</taxon>
    </lineage>
</organism>
<dbReference type="AlphaFoldDB" id="A0AAD5RDY1"/>
<keyword evidence="3" id="KW-1185">Reference proteome</keyword>
<feature type="non-terminal residue" evidence="2">
    <location>
        <position position="68"/>
    </location>
</feature>
<evidence type="ECO:0000313" key="3">
    <source>
        <dbReference type="Proteomes" id="UP001196413"/>
    </source>
</evidence>
<name>A0AAD5RDY1_PARTN</name>
<evidence type="ECO:0000256" key="1">
    <source>
        <dbReference type="SAM" id="MobiDB-lite"/>
    </source>
</evidence>